<name>A0A345Y8X6_9NEIS</name>
<feature type="region of interest" description="Disordered" evidence="4">
    <location>
        <begin position="300"/>
        <end position="323"/>
    </location>
</feature>
<dbReference type="CDD" id="cd21177">
    <property type="entry name" value="LPMO_AA10"/>
    <property type="match status" value="1"/>
</dbReference>
<dbReference type="Pfam" id="PF18416">
    <property type="entry name" value="GbpA_2"/>
    <property type="match status" value="1"/>
</dbReference>
<evidence type="ECO:0000256" key="4">
    <source>
        <dbReference type="SAM" id="MobiDB-lite"/>
    </source>
</evidence>
<accession>A0A345Y8X6</accession>
<keyword evidence="2" id="KW-0147">Chitin-binding</keyword>
<dbReference type="AlphaFoldDB" id="A0A345Y8X6"/>
<sequence length="382" mass="40878">METPPSRVLQCFQEGAENPKSAACQAAKAIGGSQQFYDWNGVNQGSANGNHRAVVPDGQLCSGGNSHFKGLDVARGDWPAATLVPDRNGNYEFSYVGTAPHATKSFEFYVTRDGYDPAKPLKWSDLESSPFCTTGNLPLQNGRYKMTCQLPKKTGKHVIYNIWQRSDSQEAFYACIDVNLKGGNVVSSWKEVGPVSAKQALTPQSKVTLRVFDKTDPNAYRDLESHSVTLVAGQTAAADWPYYLAGKVNVSSSLVQMGAIDANGNVQAARGADANKVFRRADAGDKIGFNVDIAVAPVPVDPPKPVEPPKPPADNGGSTGGVTTQYTYPQGLGGYVAGTAVKGTDGKAYACKPWPYTGWCNGSSMYYAPGTGLAWKEAWDLK</sequence>
<evidence type="ECO:0000256" key="3">
    <source>
        <dbReference type="ARBA" id="ARBA00022729"/>
    </source>
</evidence>
<dbReference type="EMBL" id="CP031337">
    <property type="protein sequence ID" value="AXK40378.1"/>
    <property type="molecule type" value="Genomic_DNA"/>
</dbReference>
<dbReference type="Gene3D" id="3.30.70.2150">
    <property type="match status" value="1"/>
</dbReference>
<dbReference type="PANTHER" id="PTHR34823:SF1">
    <property type="entry name" value="CHITIN-BINDING TYPE-4 DOMAIN-CONTAINING PROTEIN"/>
    <property type="match status" value="1"/>
</dbReference>
<reference evidence="7 8" key="1">
    <citation type="submission" date="2018-07" db="EMBL/GenBank/DDBJ databases">
        <title>Crenobacter cavernae sp. nov., isolated from a karst cave.</title>
        <authorList>
            <person name="Zhu H."/>
        </authorList>
    </citation>
    <scope>NUCLEOTIDE SEQUENCE [LARGE SCALE GENOMIC DNA]</scope>
    <source>
        <strain evidence="7 8">K1W11S-77</strain>
    </source>
</reference>
<protein>
    <submittedName>
        <fullName evidence="7">Chitin-binding protein</fullName>
    </submittedName>
</protein>
<evidence type="ECO:0000313" key="7">
    <source>
        <dbReference type="EMBL" id="AXK40378.1"/>
    </source>
</evidence>
<dbReference type="InterPro" id="IPR004302">
    <property type="entry name" value="Cellulose/chitin-bd_N"/>
</dbReference>
<feature type="domain" description="Chitin-binding type-4" evidence="5">
    <location>
        <begin position="1"/>
        <end position="178"/>
    </location>
</feature>
<evidence type="ECO:0000259" key="5">
    <source>
        <dbReference type="Pfam" id="PF03067"/>
    </source>
</evidence>
<dbReference type="OrthoDB" id="3675244at2"/>
<evidence type="ECO:0000313" key="8">
    <source>
        <dbReference type="Proteomes" id="UP000254537"/>
    </source>
</evidence>
<dbReference type="PANTHER" id="PTHR34823">
    <property type="entry name" value="GLCNAC-BINDING PROTEIN A"/>
    <property type="match status" value="1"/>
</dbReference>
<evidence type="ECO:0000256" key="1">
    <source>
        <dbReference type="ARBA" id="ARBA00022525"/>
    </source>
</evidence>
<dbReference type="Proteomes" id="UP000254537">
    <property type="component" value="Chromosome"/>
</dbReference>
<dbReference type="InterPro" id="IPR041029">
    <property type="entry name" value="GbpA_2"/>
</dbReference>
<evidence type="ECO:0000259" key="6">
    <source>
        <dbReference type="Pfam" id="PF18416"/>
    </source>
</evidence>
<evidence type="ECO:0000256" key="2">
    <source>
        <dbReference type="ARBA" id="ARBA00022669"/>
    </source>
</evidence>
<dbReference type="InterPro" id="IPR051024">
    <property type="entry name" value="GlcNAc_Chitin_IntDeg"/>
</dbReference>
<dbReference type="Pfam" id="PF03067">
    <property type="entry name" value="LPMO_10"/>
    <property type="match status" value="1"/>
</dbReference>
<dbReference type="KEGG" id="ccah:DWG20_13595"/>
<gene>
    <name evidence="7" type="ORF">DWG20_13595</name>
</gene>
<dbReference type="GO" id="GO:0008061">
    <property type="term" value="F:chitin binding"/>
    <property type="evidence" value="ECO:0007669"/>
    <property type="project" value="UniProtKB-KW"/>
</dbReference>
<feature type="compositionally biased region" description="Pro residues" evidence="4">
    <location>
        <begin position="300"/>
        <end position="312"/>
    </location>
</feature>
<organism evidence="7 8">
    <name type="scientific">Crenobacter cavernae</name>
    <dbReference type="NCBI Taxonomy" id="2290923"/>
    <lineage>
        <taxon>Bacteria</taxon>
        <taxon>Pseudomonadati</taxon>
        <taxon>Pseudomonadota</taxon>
        <taxon>Betaproteobacteria</taxon>
        <taxon>Neisseriales</taxon>
        <taxon>Neisseriaceae</taxon>
        <taxon>Crenobacter</taxon>
    </lineage>
</organism>
<dbReference type="RefSeq" id="WP_115434305.1">
    <property type="nucleotide sequence ID" value="NZ_CP031337.1"/>
</dbReference>
<feature type="domain" description="N-acetylglucosamine binding protein A" evidence="6">
    <location>
        <begin position="189"/>
        <end position="283"/>
    </location>
</feature>
<dbReference type="SUPFAM" id="SSF81296">
    <property type="entry name" value="E set domains"/>
    <property type="match status" value="1"/>
</dbReference>
<dbReference type="Gene3D" id="2.70.50.50">
    <property type="entry name" value="chitin-binding protein cbp21"/>
    <property type="match status" value="1"/>
</dbReference>
<proteinExistence type="predicted"/>
<keyword evidence="3" id="KW-0732">Signal</keyword>
<dbReference type="InterPro" id="IPR014756">
    <property type="entry name" value="Ig_E-set"/>
</dbReference>
<keyword evidence="1" id="KW-0964">Secreted</keyword>